<proteinExistence type="predicted"/>
<sequence length="276" mass="31483">MDYLREATRRISNIHHLSYDCDGYDVYYRIEVQPKRDECSRDMVSIELCDEYDKNTGEPYISAYLADNVVMELINSNKCIISRHEYGGYLISAPNSSDIFLTRAIFESLELAEKRNNDCMIYSGSSKVSHSLISPSLIVCEGKHTSQEFINHMSLKFKDLVERANKIEADYDNDIEETLRNIASIDTNPSAGELVDLLDSLSCNEPIVVEQRDNEIILSSRMIEKIGMDEILGLIGDVDEYYEHIAVDCKEGKILTTNPNIIADLRAYLIKKTLRL</sequence>
<dbReference type="AlphaFoldDB" id="A0A6C0BKU6"/>
<protein>
    <submittedName>
        <fullName evidence="1">Uncharacterized protein</fullName>
    </submittedName>
</protein>
<name>A0A6C0BKU6_9ZZZZ</name>
<accession>A0A6C0BKU6</accession>
<organism evidence="1">
    <name type="scientific">viral metagenome</name>
    <dbReference type="NCBI Taxonomy" id="1070528"/>
    <lineage>
        <taxon>unclassified sequences</taxon>
        <taxon>metagenomes</taxon>
        <taxon>organismal metagenomes</taxon>
    </lineage>
</organism>
<reference evidence="1" key="1">
    <citation type="journal article" date="2020" name="Nature">
        <title>Giant virus diversity and host interactions through global metagenomics.</title>
        <authorList>
            <person name="Schulz F."/>
            <person name="Roux S."/>
            <person name="Paez-Espino D."/>
            <person name="Jungbluth S."/>
            <person name="Walsh D.A."/>
            <person name="Denef V.J."/>
            <person name="McMahon K.D."/>
            <person name="Konstantinidis K.T."/>
            <person name="Eloe-Fadrosh E.A."/>
            <person name="Kyrpides N.C."/>
            <person name="Woyke T."/>
        </authorList>
    </citation>
    <scope>NUCLEOTIDE SEQUENCE</scope>
    <source>
        <strain evidence="1">GVMAG-M-3300017651-5</strain>
    </source>
</reference>
<dbReference type="EMBL" id="MN739192">
    <property type="protein sequence ID" value="QHS92806.1"/>
    <property type="molecule type" value="Genomic_DNA"/>
</dbReference>
<evidence type="ECO:0000313" key="1">
    <source>
        <dbReference type="EMBL" id="QHS92806.1"/>
    </source>
</evidence>